<comment type="caution">
    <text evidence="9">The sequence shown here is derived from an EMBL/GenBank/DDBJ whole genome shotgun (WGS) entry which is preliminary data.</text>
</comment>
<dbReference type="RefSeq" id="WP_138325150.1">
    <property type="nucleotide sequence ID" value="NZ_VCDI01000002.1"/>
</dbReference>
<feature type="transmembrane region" description="Helical" evidence="7">
    <location>
        <begin position="327"/>
        <end position="347"/>
    </location>
</feature>
<dbReference type="Proteomes" id="UP000305654">
    <property type="component" value="Unassembled WGS sequence"/>
</dbReference>
<dbReference type="OrthoDB" id="9793589at2"/>
<feature type="transmembrane region" description="Helical" evidence="7">
    <location>
        <begin position="41"/>
        <end position="60"/>
    </location>
</feature>
<evidence type="ECO:0000256" key="1">
    <source>
        <dbReference type="ARBA" id="ARBA00004141"/>
    </source>
</evidence>
<evidence type="ECO:0000313" key="9">
    <source>
        <dbReference type="EMBL" id="TLU73077.1"/>
    </source>
</evidence>
<evidence type="ECO:0000256" key="3">
    <source>
        <dbReference type="ARBA" id="ARBA00022692"/>
    </source>
</evidence>
<feature type="transmembrane region" description="Helical" evidence="7">
    <location>
        <begin position="109"/>
        <end position="129"/>
    </location>
</feature>
<dbReference type="AlphaFoldDB" id="A0A5R9J953"/>
<evidence type="ECO:0000256" key="4">
    <source>
        <dbReference type="ARBA" id="ARBA00022989"/>
    </source>
</evidence>
<dbReference type="GO" id="GO:0015297">
    <property type="term" value="F:antiporter activity"/>
    <property type="evidence" value="ECO:0007669"/>
    <property type="project" value="InterPro"/>
</dbReference>
<dbReference type="Pfam" id="PF00999">
    <property type="entry name" value="Na_H_Exchanger"/>
    <property type="match status" value="1"/>
</dbReference>
<dbReference type="PANTHER" id="PTHR32468">
    <property type="entry name" value="CATION/H + ANTIPORTER"/>
    <property type="match status" value="1"/>
</dbReference>
<keyword evidence="6 7" id="KW-0472">Membrane</keyword>
<dbReference type="InterPro" id="IPR038770">
    <property type="entry name" value="Na+/solute_symporter_sf"/>
</dbReference>
<evidence type="ECO:0000313" key="10">
    <source>
        <dbReference type="Proteomes" id="UP000305654"/>
    </source>
</evidence>
<feature type="transmembrane region" description="Helical" evidence="7">
    <location>
        <begin position="391"/>
        <end position="413"/>
    </location>
</feature>
<accession>A0A5R9J953</accession>
<evidence type="ECO:0000256" key="6">
    <source>
        <dbReference type="ARBA" id="ARBA00023136"/>
    </source>
</evidence>
<comment type="subcellular location">
    <subcellularLocation>
        <location evidence="1">Membrane</location>
        <topology evidence="1">Multi-pass membrane protein</topology>
    </subcellularLocation>
</comment>
<dbReference type="GO" id="GO:0016020">
    <property type="term" value="C:membrane"/>
    <property type="evidence" value="ECO:0007669"/>
    <property type="project" value="UniProtKB-SubCell"/>
</dbReference>
<organism evidence="9 10">
    <name type="scientific">Lichenicoccus roseus</name>
    <dbReference type="NCBI Taxonomy" id="2683649"/>
    <lineage>
        <taxon>Bacteria</taxon>
        <taxon>Pseudomonadati</taxon>
        <taxon>Pseudomonadota</taxon>
        <taxon>Alphaproteobacteria</taxon>
        <taxon>Acetobacterales</taxon>
        <taxon>Acetobacteraceae</taxon>
        <taxon>Lichenicoccus</taxon>
    </lineage>
</organism>
<dbReference type="EMBL" id="VCDI01000002">
    <property type="protein sequence ID" value="TLU73077.1"/>
    <property type="molecule type" value="Genomic_DNA"/>
</dbReference>
<feature type="transmembrane region" description="Helical" evidence="7">
    <location>
        <begin position="209"/>
        <end position="230"/>
    </location>
</feature>
<keyword evidence="5" id="KW-0406">Ion transport</keyword>
<feature type="domain" description="Cation/H+ exchanger transmembrane" evidence="8">
    <location>
        <begin position="26"/>
        <end position="413"/>
    </location>
</feature>
<feature type="transmembrane region" description="Helical" evidence="7">
    <location>
        <begin position="141"/>
        <end position="164"/>
    </location>
</feature>
<keyword evidence="2" id="KW-0813">Transport</keyword>
<evidence type="ECO:0000256" key="2">
    <source>
        <dbReference type="ARBA" id="ARBA00022448"/>
    </source>
</evidence>
<dbReference type="GO" id="GO:1902600">
    <property type="term" value="P:proton transmembrane transport"/>
    <property type="evidence" value="ECO:0007669"/>
    <property type="project" value="InterPro"/>
</dbReference>
<reference evidence="9 10" key="1">
    <citation type="submission" date="2019-05" db="EMBL/GenBank/DDBJ databases">
        <authorList>
            <person name="Pankratov T."/>
            <person name="Grouzdev D."/>
        </authorList>
    </citation>
    <scope>NUCLEOTIDE SEQUENCE [LARGE SCALE GENOMIC DNA]</scope>
    <source>
        <strain evidence="9 10">KEBCLARHB70R</strain>
    </source>
</reference>
<dbReference type="Gene3D" id="1.20.1530.20">
    <property type="match status" value="1"/>
</dbReference>
<evidence type="ECO:0000256" key="7">
    <source>
        <dbReference type="SAM" id="Phobius"/>
    </source>
</evidence>
<keyword evidence="10" id="KW-1185">Reference proteome</keyword>
<feature type="transmembrane region" description="Helical" evidence="7">
    <location>
        <begin position="295"/>
        <end position="315"/>
    </location>
</feature>
<feature type="transmembrane region" description="Helical" evidence="7">
    <location>
        <begin position="176"/>
        <end position="197"/>
    </location>
</feature>
<dbReference type="InterPro" id="IPR006153">
    <property type="entry name" value="Cation/H_exchanger_TM"/>
</dbReference>
<sequence>MTSPRHAPETLLVLVLVQLIVMIAAARTCNGVARRLGQPGVIGEIVAGLLLGPSLFGRLCPHLSATLFPASAAGPVTMISQVGLILLMFQIGSGFEFSRLPAGRARSGVVATALLSVSLPFGLGVWLGWLSAPALAPGLPLVPYSLFCGVALAITAVPILGRILVEFGLAREPVGLLAISAAALNDVLGWLLLGAVAAYATGGLSPAALLARALAIALLAATWRLVLWPLSRRLLAAFPVAPDGQLPPNLLATALCLMFALALCTWRIGIFPIFGGFAAGLLFHRDAGFVAAWQLQVGRFVLVFFLPIFFTYTGLHTDLLGLDAADLGWLALVLATAIGGKLCAGYLAGRLAGLDAPHAAILGALMNTRGLMELIVLDVGRDLGVLPPKMFTMLVVMAVATTVLTGPLLRVLLPRIGHLATRQVEA</sequence>
<name>A0A5R9J953_9PROT</name>
<keyword evidence="4 7" id="KW-1133">Transmembrane helix</keyword>
<proteinExistence type="predicted"/>
<dbReference type="PANTHER" id="PTHR32468:SF0">
    <property type="entry name" value="K(+)_H(+) ANTIPORTER 1"/>
    <property type="match status" value="1"/>
</dbReference>
<gene>
    <name evidence="9" type="ORF">FE263_06480</name>
</gene>
<evidence type="ECO:0000256" key="5">
    <source>
        <dbReference type="ARBA" id="ARBA00023065"/>
    </source>
</evidence>
<feature type="transmembrane region" description="Helical" evidence="7">
    <location>
        <begin position="250"/>
        <end position="283"/>
    </location>
</feature>
<feature type="transmembrane region" description="Helical" evidence="7">
    <location>
        <begin position="67"/>
        <end position="89"/>
    </location>
</feature>
<keyword evidence="3 7" id="KW-0812">Transmembrane</keyword>
<evidence type="ECO:0000259" key="8">
    <source>
        <dbReference type="Pfam" id="PF00999"/>
    </source>
</evidence>
<protein>
    <submittedName>
        <fullName evidence="9">Potassium transporter Kef</fullName>
    </submittedName>
</protein>
<dbReference type="InterPro" id="IPR050794">
    <property type="entry name" value="CPA2_transporter"/>
</dbReference>